<proteinExistence type="inferred from homology"/>
<evidence type="ECO:0000313" key="5">
    <source>
        <dbReference type="Proteomes" id="UP001174694"/>
    </source>
</evidence>
<accession>A0AA38VSX5</accession>
<protein>
    <submittedName>
        <fullName evidence="4">Class III aminotransferase</fullName>
    </submittedName>
</protein>
<keyword evidence="5" id="KW-1185">Reference proteome</keyword>
<feature type="region of interest" description="Disordered" evidence="3">
    <location>
        <begin position="656"/>
        <end position="685"/>
    </location>
</feature>
<reference evidence="4" key="1">
    <citation type="submission" date="2022-07" db="EMBL/GenBank/DDBJ databases">
        <title>Fungi with potential for degradation of polypropylene.</title>
        <authorList>
            <person name="Gostincar C."/>
        </authorList>
    </citation>
    <scope>NUCLEOTIDE SEQUENCE</scope>
    <source>
        <strain evidence="4">EXF-13308</strain>
    </source>
</reference>
<keyword evidence="4" id="KW-0808">Transferase</keyword>
<dbReference type="NCBIfam" id="NF005685">
    <property type="entry name" value="PRK07483.1"/>
    <property type="match status" value="1"/>
</dbReference>
<dbReference type="Proteomes" id="UP001174694">
    <property type="component" value="Unassembled WGS sequence"/>
</dbReference>
<gene>
    <name evidence="4" type="ORF">NKR23_g6070</name>
</gene>
<name>A0AA38VSX5_9PEZI</name>
<dbReference type="GO" id="GO:0008483">
    <property type="term" value="F:transaminase activity"/>
    <property type="evidence" value="ECO:0007669"/>
    <property type="project" value="UniProtKB-KW"/>
</dbReference>
<dbReference type="Pfam" id="PF00202">
    <property type="entry name" value="Aminotran_3"/>
    <property type="match status" value="1"/>
</dbReference>
<dbReference type="InterPro" id="IPR015422">
    <property type="entry name" value="PyrdxlP-dep_Trfase_small"/>
</dbReference>
<keyword evidence="2" id="KW-0663">Pyridoxal phosphate</keyword>
<dbReference type="EMBL" id="JANBVO010000017">
    <property type="protein sequence ID" value="KAJ9144164.1"/>
    <property type="molecule type" value="Genomic_DNA"/>
</dbReference>
<dbReference type="CDD" id="cd00610">
    <property type="entry name" value="OAT_like"/>
    <property type="match status" value="1"/>
</dbReference>
<evidence type="ECO:0000313" key="4">
    <source>
        <dbReference type="EMBL" id="KAJ9144164.1"/>
    </source>
</evidence>
<comment type="similarity">
    <text evidence="1">Belongs to the class-III pyridoxal-phosphate-dependent aminotransferase family.</text>
</comment>
<dbReference type="SUPFAM" id="SSF53383">
    <property type="entry name" value="PLP-dependent transferases"/>
    <property type="match status" value="1"/>
</dbReference>
<comment type="caution">
    <text evidence="4">The sequence shown here is derived from an EMBL/GenBank/DDBJ whole genome shotgun (WGS) entry which is preliminary data.</text>
</comment>
<dbReference type="InterPro" id="IPR015421">
    <property type="entry name" value="PyrdxlP-dep_Trfase_major"/>
</dbReference>
<organism evidence="4 5">
    <name type="scientific">Pleurostoma richardsiae</name>
    <dbReference type="NCBI Taxonomy" id="41990"/>
    <lineage>
        <taxon>Eukaryota</taxon>
        <taxon>Fungi</taxon>
        <taxon>Dikarya</taxon>
        <taxon>Ascomycota</taxon>
        <taxon>Pezizomycotina</taxon>
        <taxon>Sordariomycetes</taxon>
        <taxon>Sordariomycetidae</taxon>
        <taxon>Calosphaeriales</taxon>
        <taxon>Pleurostomataceae</taxon>
        <taxon>Pleurostoma</taxon>
    </lineage>
</organism>
<dbReference type="PANTHER" id="PTHR43094">
    <property type="entry name" value="AMINOTRANSFERASE"/>
    <property type="match status" value="1"/>
</dbReference>
<dbReference type="PANTHER" id="PTHR43094:SF1">
    <property type="entry name" value="AMINOTRANSFERASE CLASS-III"/>
    <property type="match status" value="1"/>
</dbReference>
<dbReference type="Gene3D" id="3.90.1150.10">
    <property type="entry name" value="Aspartate Aminotransferase, domain 1"/>
    <property type="match status" value="1"/>
</dbReference>
<evidence type="ECO:0000256" key="2">
    <source>
        <dbReference type="ARBA" id="ARBA00022898"/>
    </source>
</evidence>
<dbReference type="InterPro" id="IPR015424">
    <property type="entry name" value="PyrdxlP-dep_Trfase"/>
</dbReference>
<dbReference type="GO" id="GO:0030170">
    <property type="term" value="F:pyridoxal phosphate binding"/>
    <property type="evidence" value="ECO:0007669"/>
    <property type="project" value="InterPro"/>
</dbReference>
<dbReference type="GO" id="GO:0005829">
    <property type="term" value="C:cytosol"/>
    <property type="evidence" value="ECO:0007669"/>
    <property type="project" value="TreeGrafter"/>
</dbReference>
<evidence type="ECO:0000256" key="3">
    <source>
        <dbReference type="SAM" id="MobiDB-lite"/>
    </source>
</evidence>
<dbReference type="InterPro" id="IPR005814">
    <property type="entry name" value="Aminotrans_3"/>
</dbReference>
<dbReference type="Gene3D" id="3.40.640.10">
    <property type="entry name" value="Type I PLP-dependent aspartate aminotransferase-like (Major domain)"/>
    <property type="match status" value="1"/>
</dbReference>
<keyword evidence="4" id="KW-0032">Aminotransferase</keyword>
<sequence length="685" mass="75312">MELDKFFQDSHIFHRSFERKPVRVVSQSGLTLTLEDGRTVIDATGGPAVACLGHNVPEVAEAVSAQLQKVGYLFSGGGYREDTTEQLAAHILKGHPGGLTKAIFLGSGSEATDAVLKLTTQYWAARGQPQRTNYIARKQSYHGNTLGALCVSGHEGRRKIYRHWLSPNVSFVDACYGYRGKLDGECDEKYVLRLADQLEAEIQRLGPDTVAAFVAETVSGSTLACVPAVKGYFRAVRDICDKYDILLVLDEVMCGMSRTGTLHAWQQEGIRGPDIQMIGKSLGGGFIPLSGVLVHQKIFDAIATPSGALAGGHTFQTHPTACAAALAVQCIISRNNLLANVRRMGILLETLLRDQLGSHPLVGDIRGRGLFWAVEFMLDPTTLTPFPPDDDFSGRVVEEALENHGLQVLRNMGFPGTWKVDSVVVCPPFIVTEEAIREIVSRLKAATDAVAAPYLETKGAVAVNGNAKLVNGNGTVNGNQKCIEDYLPHYFACIEICDREKFFAAENPAWELQREAQRRRLEDETESPSDFEFAVNEKVRQSKADLAAAIESRYGRIEVLRQVIGEDEKARDYVTSVVKSYSRWRASEEYSTGITAVRNWRKDNGKFTDDATAPEAARAVTGTRGRSQMNAEEKDRRAKHYDVEKDVQAYVVEYGHYGPNGKETRKSSQQPTFGGMVKVGTGNKQ</sequence>
<evidence type="ECO:0000256" key="1">
    <source>
        <dbReference type="ARBA" id="ARBA00008954"/>
    </source>
</evidence>
<dbReference type="AlphaFoldDB" id="A0AA38VSX5"/>